<evidence type="ECO:0000313" key="2">
    <source>
        <dbReference type="EMBL" id="MBY19696.1"/>
    </source>
</evidence>
<keyword evidence="1" id="KW-0732">Signal</keyword>
<gene>
    <name evidence="2" type="ORF">g.97480</name>
</gene>
<dbReference type="AlphaFoldDB" id="A0A2S2NSF8"/>
<name>A0A2S2NSF8_SCHGA</name>
<sequence>MFSVHLCLFLCCANTITKNHLYTHTHNTCVCYSKPLVCRFILSFFYSFPYLPKGSTESSGGISPSKQPPVRSPFMCSARVRPAPPALVIFRLAHTHKAQRPHRMCTHTSSIPTGFFSDPHTLVHHTDTQEHT</sequence>
<organism evidence="2">
    <name type="scientific">Schizaphis graminum</name>
    <name type="common">Green bug aphid</name>
    <dbReference type="NCBI Taxonomy" id="13262"/>
    <lineage>
        <taxon>Eukaryota</taxon>
        <taxon>Metazoa</taxon>
        <taxon>Ecdysozoa</taxon>
        <taxon>Arthropoda</taxon>
        <taxon>Hexapoda</taxon>
        <taxon>Insecta</taxon>
        <taxon>Pterygota</taxon>
        <taxon>Neoptera</taxon>
        <taxon>Paraneoptera</taxon>
        <taxon>Hemiptera</taxon>
        <taxon>Sternorrhyncha</taxon>
        <taxon>Aphidomorpha</taxon>
        <taxon>Aphidoidea</taxon>
        <taxon>Aphididae</taxon>
        <taxon>Aphidini</taxon>
        <taxon>Schizaphis</taxon>
    </lineage>
</organism>
<evidence type="ECO:0008006" key="3">
    <source>
        <dbReference type="Google" id="ProtNLM"/>
    </source>
</evidence>
<dbReference type="EMBL" id="GGMR01007077">
    <property type="protein sequence ID" value="MBY19696.1"/>
    <property type="molecule type" value="Transcribed_RNA"/>
</dbReference>
<reference evidence="2" key="1">
    <citation type="submission" date="2018-04" db="EMBL/GenBank/DDBJ databases">
        <title>Transcriptome of Schizaphis graminum biotype I.</title>
        <authorList>
            <person name="Scully E.D."/>
            <person name="Geib S.M."/>
            <person name="Palmer N.A."/>
            <person name="Koch K."/>
            <person name="Bradshaw J."/>
            <person name="Heng-Moss T."/>
            <person name="Sarath G."/>
        </authorList>
    </citation>
    <scope>NUCLEOTIDE SEQUENCE</scope>
</reference>
<feature type="chain" id="PRO_5015441003" description="Secreted protein" evidence="1">
    <location>
        <begin position="18"/>
        <end position="132"/>
    </location>
</feature>
<evidence type="ECO:0000256" key="1">
    <source>
        <dbReference type="SAM" id="SignalP"/>
    </source>
</evidence>
<accession>A0A2S2NSF8</accession>
<feature type="signal peptide" evidence="1">
    <location>
        <begin position="1"/>
        <end position="17"/>
    </location>
</feature>
<protein>
    <recommendedName>
        <fullName evidence="3">Secreted protein</fullName>
    </recommendedName>
</protein>
<proteinExistence type="predicted"/>